<feature type="transmembrane region" description="Helical" evidence="2">
    <location>
        <begin position="306"/>
        <end position="328"/>
    </location>
</feature>
<feature type="transmembrane region" description="Helical" evidence="2">
    <location>
        <begin position="433"/>
        <end position="456"/>
    </location>
</feature>
<feature type="transmembrane region" description="Helical" evidence="2">
    <location>
        <begin position="115"/>
        <end position="132"/>
    </location>
</feature>
<feature type="transmembrane region" description="Helical" evidence="2">
    <location>
        <begin position="864"/>
        <end position="881"/>
    </location>
</feature>
<gene>
    <name evidence="3" type="ORF">BB934_05660</name>
</gene>
<feature type="transmembrane region" description="Helical" evidence="2">
    <location>
        <begin position="527"/>
        <end position="547"/>
    </location>
</feature>
<dbReference type="Pfam" id="PF10101">
    <property type="entry name" value="DUF2339"/>
    <property type="match status" value="1"/>
</dbReference>
<feature type="transmembrane region" description="Helical" evidence="2">
    <location>
        <begin position="181"/>
        <end position="201"/>
    </location>
</feature>
<feature type="transmembrane region" description="Helical" evidence="2">
    <location>
        <begin position="576"/>
        <end position="594"/>
    </location>
</feature>
<accession>A0A1B2ECT9</accession>
<feature type="transmembrane region" description="Helical" evidence="2">
    <location>
        <begin position="494"/>
        <end position="515"/>
    </location>
</feature>
<feature type="region of interest" description="Disordered" evidence="1">
    <location>
        <begin position="48"/>
        <end position="82"/>
    </location>
</feature>
<dbReference type="PIRSF" id="PIRSF035905">
    <property type="entry name" value="UCP035905_mp"/>
    <property type="match status" value="1"/>
</dbReference>
<feature type="transmembrane region" description="Helical" evidence="2">
    <location>
        <begin position="707"/>
        <end position="728"/>
    </location>
</feature>
<sequence length="896" mass="94595">MIFLALLVLSIPVCAIAGLVLGLSARTKLEILQQRVAALESELRLARTQGHEAAPSADRAPQDTAPEAPIEEPAAQPEWPVEAPRPAVSVPTVQGTTPQPTAARQDFEEKLGARWAVWIGGVALALGGIFLVRYSIEQNLLSPATRVALGGLFALALIGAGEWLRRRERDVVLPRLPQANVPAILTAAGTCSAFASAYASYALYDLIGPATTFVLLGLIAILTMVASTLHGPILAAIGLLGAMGSPLLVSSDKPQPWALVIYLVFVVLPAYGVARLRLWRWLALAAATGVLAWTFLLFILDGTDALPAMVHLVVQAGLAAFFLVAAPYRDAADNDAETEWAASGVLFAFALAGIAISGSVIAGDGRPVFIAALALILLTTGLRFASAAPAAASAALTVAGALLVWPIRGEIGGAPEHLFYQSGDAFAVRPHALSAYLALAVLAPAAIAGSSLLRLVSRPHLRLPTAAWYAGAATVGPLLALIAAYWRVAELERSLSFALVAGILALAFTAASRWLDRRVFEEAGALRLALGATASAALAALALGLTFALDKGMLTVAFALTALGTAWVAERVAIPALRYAVGAIGLLILGRLIWDPTIVGGDPGPILFNWLLFGYGIPALAFLAASRLLERTGRDWVVRLTESLGIVFAAFLVFFEIRHALRAGDPLAATTDLLEIGLVATESLVFAIVLTRLDLRRTDPVYRWGSLIFKILSLALCAGGLLLLANPLLSDEEILGEPVFNALIPAYLLPALLAAGLALLERRSRPRWYSLSSAILSLLLLSAYLGLAIRRIFAGRQLASWVGFTQGEQWSYSVALLAIGIVLLGLGIVFNNRFARLSSAVYLVLAVLKVFIVDLANLEGVMRALSFIGLGLVLIGIGLVYQRLLARRPSDAAFPS</sequence>
<dbReference type="PANTHER" id="PTHR38434">
    <property type="entry name" value="BLL2549 PROTEIN"/>
    <property type="match status" value="1"/>
</dbReference>
<feature type="transmembrane region" description="Helical" evidence="2">
    <location>
        <begin position="257"/>
        <end position="274"/>
    </location>
</feature>
<dbReference type="RefSeq" id="WP_099508770.1">
    <property type="nucleotide sequence ID" value="NZ_CP016616.1"/>
</dbReference>
<feature type="transmembrane region" description="Helical" evidence="2">
    <location>
        <begin position="468"/>
        <end position="488"/>
    </location>
</feature>
<feature type="transmembrane region" description="Helical" evidence="2">
    <location>
        <begin position="144"/>
        <end position="161"/>
    </location>
</feature>
<dbReference type="EMBL" id="CP016616">
    <property type="protein sequence ID" value="ANY77785.1"/>
    <property type="molecule type" value="Genomic_DNA"/>
</dbReference>
<name>A0A1B2ECT9_9HYPH</name>
<feature type="transmembrane region" description="Helical" evidence="2">
    <location>
        <begin position="636"/>
        <end position="655"/>
    </location>
</feature>
<evidence type="ECO:0000256" key="1">
    <source>
        <dbReference type="SAM" id="MobiDB-lite"/>
    </source>
</evidence>
<dbReference type="PANTHER" id="PTHR38434:SF1">
    <property type="entry name" value="BLL2549 PROTEIN"/>
    <property type="match status" value="1"/>
</dbReference>
<feature type="transmembrane region" description="Helical" evidence="2">
    <location>
        <begin position="368"/>
        <end position="385"/>
    </location>
</feature>
<feature type="transmembrane region" description="Helical" evidence="2">
    <location>
        <begin position="675"/>
        <end position="695"/>
    </location>
</feature>
<protein>
    <recommendedName>
        <fullName evidence="4">DUF2339 domain-containing protein</fullName>
    </recommendedName>
</protein>
<keyword evidence="2" id="KW-1133">Transmembrane helix</keyword>
<feature type="transmembrane region" description="Helical" evidence="2">
    <location>
        <begin position="606"/>
        <end position="624"/>
    </location>
</feature>
<feature type="transmembrane region" description="Helical" evidence="2">
    <location>
        <begin position="809"/>
        <end position="830"/>
    </location>
</feature>
<dbReference type="KEGG" id="moc:BB934_05660"/>
<feature type="transmembrane region" description="Helical" evidence="2">
    <location>
        <begin position="767"/>
        <end position="789"/>
    </location>
</feature>
<feature type="transmembrane region" description="Helical" evidence="2">
    <location>
        <begin position="390"/>
        <end position="407"/>
    </location>
</feature>
<feature type="transmembrane region" description="Helical" evidence="2">
    <location>
        <begin position="281"/>
        <end position="300"/>
    </location>
</feature>
<dbReference type="InterPro" id="IPR019286">
    <property type="entry name" value="DUF2339_TM"/>
</dbReference>
<feature type="transmembrane region" description="Helical" evidence="2">
    <location>
        <begin position="213"/>
        <end position="237"/>
    </location>
</feature>
<evidence type="ECO:0000313" key="3">
    <source>
        <dbReference type="EMBL" id="ANY77785.1"/>
    </source>
</evidence>
<keyword evidence="2" id="KW-0472">Membrane</keyword>
<feature type="transmembrane region" description="Helical" evidence="2">
    <location>
        <begin position="340"/>
        <end position="362"/>
    </location>
</feature>
<proteinExistence type="predicted"/>
<feature type="transmembrane region" description="Helical" evidence="2">
    <location>
        <begin position="553"/>
        <end position="569"/>
    </location>
</feature>
<evidence type="ECO:0008006" key="4">
    <source>
        <dbReference type="Google" id="ProtNLM"/>
    </source>
</evidence>
<dbReference type="InterPro" id="IPR014600">
    <property type="entry name" value="UCP035905_mem"/>
</dbReference>
<organism evidence="3">
    <name type="scientific">Microvirga ossetica</name>
    <dbReference type="NCBI Taxonomy" id="1882682"/>
    <lineage>
        <taxon>Bacteria</taxon>
        <taxon>Pseudomonadati</taxon>
        <taxon>Pseudomonadota</taxon>
        <taxon>Alphaproteobacteria</taxon>
        <taxon>Hyphomicrobiales</taxon>
        <taxon>Methylobacteriaceae</taxon>
        <taxon>Microvirga</taxon>
    </lineage>
</organism>
<feature type="transmembrane region" description="Helical" evidence="2">
    <location>
        <begin position="740"/>
        <end position="760"/>
    </location>
</feature>
<feature type="compositionally biased region" description="Low complexity" evidence="1">
    <location>
        <begin position="65"/>
        <end position="78"/>
    </location>
</feature>
<evidence type="ECO:0000256" key="2">
    <source>
        <dbReference type="SAM" id="Phobius"/>
    </source>
</evidence>
<feature type="transmembrane region" description="Helical" evidence="2">
    <location>
        <begin position="837"/>
        <end position="858"/>
    </location>
</feature>
<reference evidence="3" key="1">
    <citation type="submission" date="2016-07" db="EMBL/GenBank/DDBJ databases">
        <title>Microvirga ossetica sp. nov. a new species of rhizobia isolated from root nodules of the legume species Vicia alpestris Steven originated from North Ossetia region in the Caucasus.</title>
        <authorList>
            <person name="Safronova V.I."/>
            <person name="Kuznetsova I.G."/>
            <person name="Sazanova A.L."/>
            <person name="Belimov A."/>
            <person name="Andronov E."/>
            <person name="Osledkin Y.S."/>
            <person name="Onishchuk O.P."/>
            <person name="Kurchak O.N."/>
            <person name="Shaposhnikov A.I."/>
            <person name="Willems A."/>
            <person name="Tikhonovich I.A."/>
        </authorList>
    </citation>
    <scope>NUCLEOTIDE SEQUENCE [LARGE SCALE GENOMIC DNA]</scope>
    <source>
        <strain evidence="3">V5/3M</strain>
    </source>
</reference>
<dbReference type="AlphaFoldDB" id="A0A1B2ECT9"/>
<keyword evidence="2" id="KW-0812">Transmembrane</keyword>